<organism evidence="1 2">
    <name type="scientific">Phytophthora pseudosyringae</name>
    <dbReference type="NCBI Taxonomy" id="221518"/>
    <lineage>
        <taxon>Eukaryota</taxon>
        <taxon>Sar</taxon>
        <taxon>Stramenopiles</taxon>
        <taxon>Oomycota</taxon>
        <taxon>Peronosporomycetes</taxon>
        <taxon>Peronosporales</taxon>
        <taxon>Peronosporaceae</taxon>
        <taxon>Phytophthora</taxon>
    </lineage>
</organism>
<evidence type="ECO:0000313" key="2">
    <source>
        <dbReference type="Proteomes" id="UP000694044"/>
    </source>
</evidence>
<name>A0A8T1VLK1_9STRA</name>
<accession>A0A8T1VLK1</accession>
<dbReference type="OrthoDB" id="114222at2759"/>
<gene>
    <name evidence="1" type="ORF">PHYPSEUDO_005160</name>
</gene>
<dbReference type="AlphaFoldDB" id="A0A8T1VLK1"/>
<keyword evidence="2" id="KW-1185">Reference proteome</keyword>
<dbReference type="EMBL" id="JAGDFM010000217">
    <property type="protein sequence ID" value="KAG7382185.1"/>
    <property type="molecule type" value="Genomic_DNA"/>
</dbReference>
<sequence>MTEEASILSGSVHGDEGSSEIDAASNVALLEVVLKANGEEHLYDTIMELAIYVEVYPLVIFGWQNVEDFVRGIQTARAQAVAPGGVPLPVDPLGLPAAVSVQNFREAVLDDATIQGAPARLGTTCLPCSLAQFGEVTFMLSDDPWIHRVIAVGVPHAVPIACGYVPRPRSNILDRATPHHPNSLWGRAVHSIGNLVLNSQCRFGHFILNCPRRKPAHSPSFAASVESQLSSVELGPEGC</sequence>
<reference evidence="1" key="1">
    <citation type="submission" date="2021-02" db="EMBL/GenBank/DDBJ databases">
        <authorList>
            <person name="Palmer J.M."/>
        </authorList>
    </citation>
    <scope>NUCLEOTIDE SEQUENCE</scope>
    <source>
        <strain evidence="1">SCRP734</strain>
    </source>
</reference>
<proteinExistence type="predicted"/>
<evidence type="ECO:0000313" key="1">
    <source>
        <dbReference type="EMBL" id="KAG7382185.1"/>
    </source>
</evidence>
<protein>
    <submittedName>
        <fullName evidence="1">Uncharacterized protein</fullName>
    </submittedName>
</protein>
<dbReference type="Proteomes" id="UP000694044">
    <property type="component" value="Unassembled WGS sequence"/>
</dbReference>
<comment type="caution">
    <text evidence="1">The sequence shown here is derived from an EMBL/GenBank/DDBJ whole genome shotgun (WGS) entry which is preliminary data.</text>
</comment>